<evidence type="ECO:0000313" key="4">
    <source>
        <dbReference type="Proteomes" id="UP000352698"/>
    </source>
</evidence>
<proteinExistence type="predicted"/>
<feature type="transmembrane region" description="Helical" evidence="2">
    <location>
        <begin position="6"/>
        <end position="23"/>
    </location>
</feature>
<dbReference type="RefSeq" id="WP_010738194.1">
    <property type="nucleotide sequence ID" value="NZ_AP027299.1"/>
</dbReference>
<sequence>MIRKKTLYGILAFFAILFGKFFLKKKQPTTKDFDPTQYHGTWTFIDKNQQKQQLLVTETFDLSINGHSLVTELVELTPQQLVLRDQYGFYLILSYSDTTFYDESSDTSYTLTKQNSSSKEGVTRAANSEK</sequence>
<protein>
    <submittedName>
        <fullName evidence="3">Uncharacterized protein</fullName>
    </submittedName>
</protein>
<accession>A0A1V8X999</accession>
<dbReference type="Proteomes" id="UP000352698">
    <property type="component" value="Unassembled WGS sequence"/>
</dbReference>
<reference evidence="3 4" key="1">
    <citation type="submission" date="2019-05" db="EMBL/GenBank/DDBJ databases">
        <authorList>
            <consortium name="Pathogen Informatics"/>
        </authorList>
    </citation>
    <scope>NUCLEOTIDE SEQUENCE [LARGE SCALE GENOMIC DNA]</scope>
    <source>
        <strain evidence="3 4">NCTC12204</strain>
    </source>
</reference>
<keyword evidence="2" id="KW-1133">Transmembrane helix</keyword>
<dbReference type="GeneID" id="56788096"/>
<dbReference type="STRING" id="1354.A6P53_03480"/>
<feature type="compositionally biased region" description="Polar residues" evidence="1">
    <location>
        <begin position="108"/>
        <end position="120"/>
    </location>
</feature>
<keyword evidence="2" id="KW-0812">Transmembrane</keyword>
<keyword evidence="2" id="KW-0472">Membrane</keyword>
<evidence type="ECO:0000256" key="2">
    <source>
        <dbReference type="SAM" id="Phobius"/>
    </source>
</evidence>
<organism evidence="3 4">
    <name type="scientific">Enterococcus hirae</name>
    <dbReference type="NCBI Taxonomy" id="1354"/>
    <lineage>
        <taxon>Bacteria</taxon>
        <taxon>Bacillati</taxon>
        <taxon>Bacillota</taxon>
        <taxon>Bacilli</taxon>
        <taxon>Lactobacillales</taxon>
        <taxon>Enterococcaceae</taxon>
        <taxon>Enterococcus</taxon>
    </lineage>
</organism>
<dbReference type="EMBL" id="CABEEP010000001">
    <property type="protein sequence ID" value="VTQ61701.1"/>
    <property type="molecule type" value="Genomic_DNA"/>
</dbReference>
<evidence type="ECO:0000313" key="3">
    <source>
        <dbReference type="EMBL" id="VTQ61701.1"/>
    </source>
</evidence>
<dbReference type="AlphaFoldDB" id="A0A1V8X999"/>
<dbReference type="Pfam" id="PF16110">
    <property type="entry name" value="DUF4828"/>
    <property type="match status" value="1"/>
</dbReference>
<name>A0A1V8X999_ENTHR</name>
<gene>
    <name evidence="3" type="ORF">NCTC12204_00858</name>
</gene>
<dbReference type="InterPro" id="IPR032254">
    <property type="entry name" value="DUF4828"/>
</dbReference>
<feature type="region of interest" description="Disordered" evidence="1">
    <location>
        <begin position="108"/>
        <end position="130"/>
    </location>
</feature>
<comment type="caution">
    <text evidence="3">The sequence shown here is derived from an EMBL/GenBank/DDBJ whole genome shotgun (WGS) entry which is preliminary data.</text>
</comment>
<evidence type="ECO:0000256" key="1">
    <source>
        <dbReference type="SAM" id="MobiDB-lite"/>
    </source>
</evidence>